<name>I3EGR9_NEMP3</name>
<dbReference type="AlphaFoldDB" id="I3EGR9"/>
<sequence length="198" mass="23034">MNSTKTESTKEIERLILDKFIPDGINYIPKDPGRQQYRKCGIKEEKLILALEEVLFDISSPEINQLDVNEYAINSGYKHFLTYREIRKAGWILIPNTLPILPITEIFITEKRSSCYNPRYFYKVYQPDKHFNRKNSKLYGYLLIVTPLDIFTQEVFSYTENLPLLIAVSDGDTFTVIKSNNFGSIPTLLSEYTPSERT</sequence>
<organism evidence="1 2">
    <name type="scientific">Nematocida parisii (strain ERTm3)</name>
    <name type="common">Nematode killer fungus</name>
    <dbReference type="NCBI Taxonomy" id="935791"/>
    <lineage>
        <taxon>Eukaryota</taxon>
        <taxon>Fungi</taxon>
        <taxon>Fungi incertae sedis</taxon>
        <taxon>Microsporidia</taxon>
        <taxon>Nematocida</taxon>
    </lineage>
</organism>
<gene>
    <name evidence="1" type="ORF">NEQG_01106</name>
</gene>
<evidence type="ECO:0000313" key="1">
    <source>
        <dbReference type="EMBL" id="EIJ88416.1"/>
    </source>
</evidence>
<dbReference type="OrthoDB" id="2195575at2759"/>
<dbReference type="VEuPathDB" id="MicrosporidiaDB:NEQG_01106"/>
<reference evidence="1" key="1">
    <citation type="submission" date="2011-01" db="EMBL/GenBank/DDBJ databases">
        <title>The Genome Sequence of Nematocida parisii strain ERTm3.</title>
        <authorList>
            <consortium name="The Broad Institute Genome Sequencing Platform"/>
            <consortium name="The Broad Institute Genome Sequencing Center for Infectious Disease"/>
            <person name="Cuomo C."/>
            <person name="Troemel E."/>
            <person name="Young S.K."/>
            <person name="Zeng Q."/>
            <person name="Gargeya S."/>
            <person name="Fitzgerald M."/>
            <person name="Haas B."/>
            <person name="Abouelleil A."/>
            <person name="Alvarado L."/>
            <person name="Arachchi H.M."/>
            <person name="Berlin A."/>
            <person name="Chapman S.B."/>
            <person name="Gearin G."/>
            <person name="Goldberg J."/>
            <person name="Griggs A."/>
            <person name="Gujja S."/>
            <person name="Hansen M."/>
            <person name="Heiman D."/>
            <person name="Howarth C."/>
            <person name="Larimer J."/>
            <person name="Lui A."/>
            <person name="MacDonald P.J.P."/>
            <person name="McCowen C."/>
            <person name="Montmayeur A."/>
            <person name="Murphy C."/>
            <person name="Neiman D."/>
            <person name="Pearson M."/>
            <person name="Priest M."/>
            <person name="Roberts A."/>
            <person name="Saif S."/>
            <person name="Shea T."/>
            <person name="Sisk P."/>
            <person name="Stolte C."/>
            <person name="Sykes S."/>
            <person name="Wortman J."/>
            <person name="Nusbaum C."/>
            <person name="Birren B."/>
        </authorList>
    </citation>
    <scope>NUCLEOTIDE SEQUENCE</scope>
    <source>
        <strain evidence="1">ERTm3</strain>
    </source>
</reference>
<protein>
    <submittedName>
        <fullName evidence="1">Uncharacterized protein</fullName>
    </submittedName>
</protein>
<dbReference type="OMA" id="WILIPNT"/>
<dbReference type="Proteomes" id="UP000002872">
    <property type="component" value="Unassembled WGS sequence"/>
</dbReference>
<accession>I3EGR9</accession>
<evidence type="ECO:0000313" key="2">
    <source>
        <dbReference type="Proteomes" id="UP000002872"/>
    </source>
</evidence>
<keyword evidence="2" id="KW-1185">Reference proteome</keyword>
<dbReference type="InParanoid" id="I3EGR9"/>
<proteinExistence type="predicted"/>
<dbReference type="EMBL" id="GL870878">
    <property type="protein sequence ID" value="EIJ88416.1"/>
    <property type="molecule type" value="Genomic_DNA"/>
</dbReference>
<dbReference type="HOGENOM" id="CLU_1390577_0_0_1"/>